<feature type="signal peptide" evidence="2">
    <location>
        <begin position="1"/>
        <end position="24"/>
    </location>
</feature>
<dbReference type="EMBL" id="BPRB01000159">
    <property type="protein sequence ID" value="GJE60732.1"/>
    <property type="molecule type" value="Genomic_DNA"/>
</dbReference>
<name>A0ABQ4U1I4_9HYPH</name>
<keyword evidence="1" id="KW-0472">Membrane</keyword>
<evidence type="ECO:0000256" key="2">
    <source>
        <dbReference type="SAM" id="SignalP"/>
    </source>
</evidence>
<keyword evidence="4" id="KW-1185">Reference proteome</keyword>
<organism evidence="3 4">
    <name type="scientific">Methylobacterium trifolii</name>
    <dbReference type="NCBI Taxonomy" id="1003092"/>
    <lineage>
        <taxon>Bacteria</taxon>
        <taxon>Pseudomonadati</taxon>
        <taxon>Pseudomonadota</taxon>
        <taxon>Alphaproteobacteria</taxon>
        <taxon>Hyphomicrobiales</taxon>
        <taxon>Methylobacteriaceae</taxon>
        <taxon>Methylobacterium</taxon>
    </lineage>
</organism>
<dbReference type="Proteomes" id="UP001055057">
    <property type="component" value="Unassembled WGS sequence"/>
</dbReference>
<keyword evidence="1" id="KW-0812">Transmembrane</keyword>
<keyword evidence="2" id="KW-0732">Signal</keyword>
<evidence type="ECO:0000313" key="4">
    <source>
        <dbReference type="Proteomes" id="UP001055057"/>
    </source>
</evidence>
<feature type="chain" id="PRO_5046338676" evidence="2">
    <location>
        <begin position="25"/>
        <end position="54"/>
    </location>
</feature>
<evidence type="ECO:0000256" key="1">
    <source>
        <dbReference type="SAM" id="Phobius"/>
    </source>
</evidence>
<reference evidence="3" key="2">
    <citation type="submission" date="2021-08" db="EMBL/GenBank/DDBJ databases">
        <authorList>
            <person name="Tani A."/>
            <person name="Ola A."/>
            <person name="Ogura Y."/>
            <person name="Katsura K."/>
            <person name="Hayashi T."/>
        </authorList>
    </citation>
    <scope>NUCLEOTIDE SEQUENCE</scope>
    <source>
        <strain evidence="3">DSM 23632</strain>
    </source>
</reference>
<gene>
    <name evidence="3" type="ORF">MPOCJGCO_2848</name>
</gene>
<evidence type="ECO:0000313" key="3">
    <source>
        <dbReference type="EMBL" id="GJE60732.1"/>
    </source>
</evidence>
<keyword evidence="1" id="KW-1133">Transmembrane helix</keyword>
<sequence>MKPNTVAVLLGAACAMVGPAIVHAFTDDPFDQAVLSLLIAGSFAIAFLFGVRRS</sequence>
<protein>
    <submittedName>
        <fullName evidence="3">Uncharacterized protein</fullName>
    </submittedName>
</protein>
<proteinExistence type="predicted"/>
<reference evidence="3" key="1">
    <citation type="journal article" date="2021" name="Front. Microbiol.">
        <title>Comprehensive Comparative Genomics and Phenotyping of Methylobacterium Species.</title>
        <authorList>
            <person name="Alessa O."/>
            <person name="Ogura Y."/>
            <person name="Fujitani Y."/>
            <person name="Takami H."/>
            <person name="Hayashi T."/>
            <person name="Sahin N."/>
            <person name="Tani A."/>
        </authorList>
    </citation>
    <scope>NUCLEOTIDE SEQUENCE</scope>
    <source>
        <strain evidence="3">DSM 23632</strain>
    </source>
</reference>
<comment type="caution">
    <text evidence="3">The sequence shown here is derived from an EMBL/GenBank/DDBJ whole genome shotgun (WGS) entry which is preliminary data.</text>
</comment>
<dbReference type="RefSeq" id="WP_238183339.1">
    <property type="nucleotide sequence ID" value="NZ_BPRB01000159.1"/>
</dbReference>
<accession>A0ABQ4U1I4</accession>
<feature type="transmembrane region" description="Helical" evidence="1">
    <location>
        <begin position="34"/>
        <end position="51"/>
    </location>
</feature>